<keyword evidence="2" id="KW-0274">FAD</keyword>
<dbReference type="InterPro" id="IPR024674">
    <property type="entry name" value="HpaB/PvcC/4-BUDH_N"/>
</dbReference>
<dbReference type="Gene3D" id="1.10.3140.10">
    <property type="entry name" value="4-hydroxybutyryl-coa dehydratase, domain 1"/>
    <property type="match status" value="1"/>
</dbReference>
<name>A0ABY9KWR0_9BACI</name>
<dbReference type="Pfam" id="PF11794">
    <property type="entry name" value="HpaB_N"/>
    <property type="match status" value="1"/>
</dbReference>
<evidence type="ECO:0000259" key="4">
    <source>
        <dbReference type="Pfam" id="PF03241"/>
    </source>
</evidence>
<proteinExistence type="predicted"/>
<evidence type="ECO:0000313" key="7">
    <source>
        <dbReference type="Proteomes" id="UP001180087"/>
    </source>
</evidence>
<evidence type="ECO:0000256" key="2">
    <source>
        <dbReference type="ARBA" id="ARBA00022827"/>
    </source>
</evidence>
<organism evidence="6 7">
    <name type="scientific">Aciduricibacillus chroicocephali</name>
    <dbReference type="NCBI Taxonomy" id="3054939"/>
    <lineage>
        <taxon>Bacteria</taxon>
        <taxon>Bacillati</taxon>
        <taxon>Bacillota</taxon>
        <taxon>Bacilli</taxon>
        <taxon>Bacillales</taxon>
        <taxon>Bacillaceae</taxon>
        <taxon>Aciduricibacillus</taxon>
    </lineage>
</organism>
<protein>
    <submittedName>
        <fullName evidence="6">4-hydroxyphenylacetate 3-monooxygenase, oxygenase component</fullName>
        <ecNumber evidence="6">1.14.14.9</ecNumber>
    </submittedName>
</protein>
<dbReference type="InterPro" id="IPR046373">
    <property type="entry name" value="Acyl-CoA_Oxase/DH_mid-dom_sf"/>
</dbReference>
<reference evidence="6" key="1">
    <citation type="submission" date="2023-06" db="EMBL/GenBank/DDBJ databases">
        <title>A Treasure from Seagulls: Isolation and Description of Aciduricobacillus qingdaonensis gen. nov., sp. nov., a Rare Obligately Uric Acid-utilizing Member in the Family Bacillaceae.</title>
        <authorList>
            <person name="Liu W."/>
            <person name="Wang B."/>
        </authorList>
    </citation>
    <scope>NUCLEOTIDE SEQUENCE</scope>
    <source>
        <strain evidence="6">44XB</strain>
    </source>
</reference>
<accession>A0ABY9KWR0</accession>
<dbReference type="InterPro" id="IPR009100">
    <property type="entry name" value="AcylCoA_DH/oxidase_NM_dom_sf"/>
</dbReference>
<dbReference type="InterPro" id="IPR004925">
    <property type="entry name" value="HpaB/PvcC/4-BUDH"/>
</dbReference>
<dbReference type="Proteomes" id="UP001180087">
    <property type="component" value="Chromosome"/>
</dbReference>
<dbReference type="SUPFAM" id="SSF47203">
    <property type="entry name" value="Acyl-CoA dehydrogenase C-terminal domain-like"/>
    <property type="match status" value="1"/>
</dbReference>
<dbReference type="Gene3D" id="2.40.110.10">
    <property type="entry name" value="Butyryl-CoA Dehydrogenase, subunit A, domain 2"/>
    <property type="match status" value="1"/>
</dbReference>
<dbReference type="EC" id="1.14.14.9" evidence="6"/>
<dbReference type="PANTHER" id="PTHR36117">
    <property type="entry name" value="4-HYDROXYPHENYLACETATE 3-MONOOXYGENASE-RELATED"/>
    <property type="match status" value="1"/>
</dbReference>
<keyword evidence="3 6" id="KW-0560">Oxidoreductase</keyword>
<dbReference type="SUPFAM" id="SSF56645">
    <property type="entry name" value="Acyl-CoA dehydrogenase NM domain-like"/>
    <property type="match status" value="1"/>
</dbReference>
<gene>
    <name evidence="6" type="primary">hpaB</name>
    <name evidence="6" type="ORF">QR721_02985</name>
</gene>
<sequence>MGSINGKKYIERLDKLKTEIWYDGQKITGKISEHPAFKGLLQTKAHLYDMQLKPAFKDIMTFPSPTTGDPVGMSYLMPRTKEDLLKRRHMIELWARQTGGILGRSPDYLNTVLTGLASSAAWLENRNNCFPDHLKAFHEKAREEDLSFTHTFISPQVNRSTMYFGESDEPIAARIVEENEKGILIKGARLLATQGGLTDELLVFSVGKYFFNENEAFAFAIPSDTEGLRFICRNSFVGGSSEFDHPLSSRYEEIDSIVVFDNVLVPWERVFYYKNAEVAEEFITVSGFHSFAKHQVITRQIVKTEFILGLAELIVETINIGEYEHIQGKMSEIIIGLETMKALMEKAENHAALDEWGYMRPDLSTLKVAGTVFPKIYPRLCEIIQLLGASGLITLPTEKAFASDIRKDLDLYVQGATKTAEERVKIFTLAWDLTMSAFGTRQTQYERYFFGDPIRLTSDLYKNYPKDKHAQAIRNFLKLKQ</sequence>
<dbReference type="NCBIfam" id="TIGR02309">
    <property type="entry name" value="HpaB-1"/>
    <property type="match status" value="1"/>
</dbReference>
<dbReference type="InterPro" id="IPR036250">
    <property type="entry name" value="AcylCo_DH-like_C"/>
</dbReference>
<dbReference type="Gene3D" id="1.20.140.10">
    <property type="entry name" value="Butyryl-CoA Dehydrogenase, subunit A, domain 3"/>
    <property type="match status" value="1"/>
</dbReference>
<evidence type="ECO:0000256" key="3">
    <source>
        <dbReference type="ARBA" id="ARBA00023002"/>
    </source>
</evidence>
<dbReference type="GO" id="GO:0052881">
    <property type="term" value="F:4-hydroxyphenylacetate 3-monooxygenase activity"/>
    <property type="evidence" value="ECO:0007669"/>
    <property type="project" value="UniProtKB-EC"/>
</dbReference>
<feature type="domain" description="HpaB/PvcC/4-BUDH C-terminal" evidence="4">
    <location>
        <begin position="280"/>
        <end position="477"/>
    </location>
</feature>
<keyword evidence="1" id="KW-0285">Flavoprotein</keyword>
<dbReference type="InterPro" id="IPR012687">
    <property type="entry name" value="HpaB_Deino-type"/>
</dbReference>
<feature type="domain" description="HpaB/PvcC/4-BUDH N-terminal" evidence="5">
    <location>
        <begin position="6"/>
        <end position="271"/>
    </location>
</feature>
<dbReference type="PIRSF" id="PIRSF000331">
    <property type="entry name" value="HpaA_HpaB"/>
    <property type="match status" value="1"/>
</dbReference>
<evidence type="ECO:0000256" key="1">
    <source>
        <dbReference type="ARBA" id="ARBA00022630"/>
    </source>
</evidence>
<dbReference type="PANTHER" id="PTHR36117:SF3">
    <property type="entry name" value="4-HYDROXYPHENYLACETATE 3-MONOOXYGENASE-RELATED"/>
    <property type="match status" value="1"/>
</dbReference>
<dbReference type="Pfam" id="PF03241">
    <property type="entry name" value="HpaB"/>
    <property type="match status" value="1"/>
</dbReference>
<evidence type="ECO:0000313" key="6">
    <source>
        <dbReference type="EMBL" id="WLV25211.1"/>
    </source>
</evidence>
<dbReference type="EMBL" id="CP129113">
    <property type="protein sequence ID" value="WLV25211.1"/>
    <property type="molecule type" value="Genomic_DNA"/>
</dbReference>
<evidence type="ECO:0000259" key="5">
    <source>
        <dbReference type="Pfam" id="PF11794"/>
    </source>
</evidence>
<keyword evidence="7" id="KW-1185">Reference proteome</keyword>
<dbReference type="InterPro" id="IPR024719">
    <property type="entry name" value="HpaB/PvcC/4-BUDH_C"/>
</dbReference>
<dbReference type="RefSeq" id="WP_348028996.1">
    <property type="nucleotide sequence ID" value="NZ_CP129113.1"/>
</dbReference>